<feature type="signal peptide" evidence="3">
    <location>
        <begin position="1"/>
        <end position="19"/>
    </location>
</feature>
<dbReference type="AlphaFoldDB" id="M7MKM3"/>
<keyword evidence="2" id="KW-0677">Repeat</keyword>
<evidence type="ECO:0000256" key="2">
    <source>
        <dbReference type="ARBA" id="ARBA00022737"/>
    </source>
</evidence>
<dbReference type="Pfam" id="PF18962">
    <property type="entry name" value="Por_Secre_tail"/>
    <property type="match status" value="1"/>
</dbReference>
<comment type="caution">
    <text evidence="5">The sequence shown here is derived from an EMBL/GenBank/DDBJ whole genome shotgun (WGS) entry which is preliminary data.</text>
</comment>
<evidence type="ECO:0000256" key="3">
    <source>
        <dbReference type="SAM" id="SignalP"/>
    </source>
</evidence>
<dbReference type="SUPFAM" id="SSF49299">
    <property type="entry name" value="PKD domain"/>
    <property type="match status" value="1"/>
</dbReference>
<dbReference type="InterPro" id="IPR035986">
    <property type="entry name" value="PKD_dom_sf"/>
</dbReference>
<dbReference type="NCBIfam" id="TIGR04183">
    <property type="entry name" value="Por_Secre_tail"/>
    <property type="match status" value="1"/>
</dbReference>
<dbReference type="RefSeq" id="WP_007648389.1">
    <property type="nucleotide sequence ID" value="NZ_ANLA01000005.1"/>
</dbReference>
<name>M7MKM3_9FLAO</name>
<dbReference type="Gene3D" id="2.60.40.10">
    <property type="entry name" value="Immunoglobulins"/>
    <property type="match status" value="1"/>
</dbReference>
<accession>M7MKM3</accession>
<protein>
    <recommendedName>
        <fullName evidence="4">HYR domain-containing protein</fullName>
    </recommendedName>
</protein>
<evidence type="ECO:0000313" key="6">
    <source>
        <dbReference type="Proteomes" id="UP000012024"/>
    </source>
</evidence>
<evidence type="ECO:0000259" key="4">
    <source>
        <dbReference type="PROSITE" id="PS50825"/>
    </source>
</evidence>
<sequence length="1261" mass="131884">MKRFLLLTLLLLASTIAMAQTTWTGLGANSNWNNTDNWNTNIVPTVTDDVIIPTGFTVDVNVSASIKSIQLQGNSTLNIGNNLTFTQASNFAGGTTINWNSGYITGTSTSLTNNGTIAVFNSNVFLGSLTTLINNGQINFNGTGDIYIVTDAVLNNAITGTISFLADGGRFSESGNGSNLLTNDGLIVVTLPDVNDEVFINAEFQNNDGTIQVNNGILNFNNGSLDAQVLTDGIYNVASTGIIDFDSAITLSGSLYGALNGTINWRNNTKVALGNNAYFNFTGNATINWTSGALVGGGTLTNNSVINLLTGNVFINDASILENNSEIRFTGTGDIYIGTDGVVNNTSLGTISFLAHAGNFVESGNGTNILTNDGLIVVDLPDANDQVYIYTEFQNNDGTMQVDNGILNFSHSVLEAQVLTDGIYNITSTGTIDFDSAITLSGSLTGTIDGTLNWRGNTNVAVADTAFFDFTGNATVSWVSGALVGGGTLTNNSTIDVLASNVFIFDASSLENNSDLRFTGTGDIYISVDALVNNTALGIISFLADGGNFSESGNGTNLLTNHGLIVVDLPVVNDQVYINTEFQNNDGTIQVNNGILNLNNSVLGAQVLTDGIYNVAATGTIDFDNNITLSGSLSGTLDGTLNWRGNTHVASSDTASFDFSGNATVSWVSGALVGGGTLANNSTINLLTGNVFIYDMSLLLNNSLLQFIGTGDIYIDTDAELRNNASGLIDFQTNGSGITPSGNGINLLNNQGLVKNTSGGNVTISAETENSGTIEATSGVLSISTSLDNQIGGRLSGVGTINLPSIANLTNDGNVSPGLSPGTLTLSGNYLSSSNSVLEMELNGLTPDTQHDVLAISGTNVIFEGMVDVTLGFQPSIGDTFTIATVSGTIATGNLVSPIYAEYDCLQYTFDVSYPNNDSVLLTVSDEADVHNPVVITQDITLTLDATGNASITTNDIDNGSTDNCGIDTMSLDMATFTCNNLGANTVTLTVTDVNGNVANNTAIVTVVDNILPLVVTQDLTVQLDALGNASITAAQVDNGSSDNCSIASLDLDVTDFTCANLGTNTVTLTITDQSGNSASASATVTVEDNIAPTINCPSGFTVESNGDFTLPDYYLDGLVTVDDNCGISSVVQTPSAGSILPDGYYDIDFIVTDIFGNSKSCMFQIKVEDLTLNVNAFELTESHIVLYPNPATNMVTLKNNSHVNLKSATIIDVKGSVIQKINLEAMGPKKTISLQDYASGVYFVKIYSETSSIVKRLIKQ</sequence>
<dbReference type="Proteomes" id="UP000012024">
    <property type="component" value="Unassembled WGS sequence"/>
</dbReference>
<dbReference type="eggNOG" id="COG1470">
    <property type="taxonomic scope" value="Bacteria"/>
</dbReference>
<dbReference type="PROSITE" id="PS50825">
    <property type="entry name" value="HYR"/>
    <property type="match status" value="1"/>
</dbReference>
<dbReference type="InterPro" id="IPR013783">
    <property type="entry name" value="Ig-like_fold"/>
</dbReference>
<evidence type="ECO:0000313" key="5">
    <source>
        <dbReference type="EMBL" id="EMQ95631.1"/>
    </source>
</evidence>
<dbReference type="GeneID" id="98642673"/>
<dbReference type="OrthoDB" id="9805017at2"/>
<dbReference type="eggNOG" id="COG4625">
    <property type="taxonomic scope" value="Bacteria"/>
</dbReference>
<dbReference type="InterPro" id="IPR003410">
    <property type="entry name" value="HYR_dom"/>
</dbReference>
<keyword evidence="1 3" id="KW-0732">Signal</keyword>
<feature type="domain" description="HYR" evidence="4">
    <location>
        <begin position="1088"/>
        <end position="1170"/>
    </location>
</feature>
<dbReference type="InterPro" id="IPR026444">
    <property type="entry name" value="Secre_tail"/>
</dbReference>
<dbReference type="PATRIC" id="fig|1137281.3.peg.1054"/>
<reference evidence="5 6" key="1">
    <citation type="submission" date="2012-12" db="EMBL/GenBank/DDBJ databases">
        <title>Genome assembly of Formosa sp. AK20.</title>
        <authorList>
            <person name="Kumar R."/>
            <person name="Khatri I."/>
            <person name="Vaidya B."/>
            <person name="Subramanian S."/>
            <person name="Pinnaka A."/>
        </authorList>
    </citation>
    <scope>NUCLEOTIDE SEQUENCE [LARGE SCALE GENOMIC DNA]</scope>
    <source>
        <strain evidence="5 6">AK20</strain>
    </source>
</reference>
<organism evidence="5 6">
    <name type="scientific">Xanthomarina gelatinilytica</name>
    <dbReference type="NCBI Taxonomy" id="1137281"/>
    <lineage>
        <taxon>Bacteria</taxon>
        <taxon>Pseudomonadati</taxon>
        <taxon>Bacteroidota</taxon>
        <taxon>Flavobacteriia</taxon>
        <taxon>Flavobacteriales</taxon>
        <taxon>Flavobacteriaceae</taxon>
        <taxon>Xanthomarina</taxon>
    </lineage>
</organism>
<gene>
    <name evidence="5" type="ORF">D778_02465</name>
</gene>
<evidence type="ECO:0000256" key="1">
    <source>
        <dbReference type="ARBA" id="ARBA00022729"/>
    </source>
</evidence>
<proteinExistence type="predicted"/>
<feature type="chain" id="PRO_5004081501" description="HYR domain-containing protein" evidence="3">
    <location>
        <begin position="20"/>
        <end position="1261"/>
    </location>
</feature>
<dbReference type="EMBL" id="ANLA01000005">
    <property type="protein sequence ID" value="EMQ95631.1"/>
    <property type="molecule type" value="Genomic_DNA"/>
</dbReference>
<dbReference type="Pfam" id="PF02494">
    <property type="entry name" value="HYR"/>
    <property type="match status" value="1"/>
</dbReference>
<keyword evidence="6" id="KW-1185">Reference proteome</keyword>